<accession>A0A6J7WCP0</accession>
<evidence type="ECO:0000313" key="1">
    <source>
        <dbReference type="EMBL" id="CAB5207158.1"/>
    </source>
</evidence>
<dbReference type="EMBL" id="LR798229">
    <property type="protein sequence ID" value="CAB5207158.1"/>
    <property type="molecule type" value="Genomic_DNA"/>
</dbReference>
<sequence>MDVDYISRKVIVSAVDSVVVHSGKGRTQSDISGLVPVQDVNVKAGQIDVLAGAESYAFAGLLDVRVANITQGDLIAYSQPSSKWVNVKQSTVTDGGNF</sequence>
<organism evidence="1">
    <name type="scientific">uncultured Caudovirales phage</name>
    <dbReference type="NCBI Taxonomy" id="2100421"/>
    <lineage>
        <taxon>Viruses</taxon>
        <taxon>Duplodnaviria</taxon>
        <taxon>Heunggongvirae</taxon>
        <taxon>Uroviricota</taxon>
        <taxon>Caudoviricetes</taxon>
        <taxon>Peduoviridae</taxon>
        <taxon>Maltschvirus</taxon>
        <taxon>Maltschvirus maltsch</taxon>
    </lineage>
</organism>
<gene>
    <name evidence="1" type="ORF">UFOVP184_37</name>
</gene>
<proteinExistence type="predicted"/>
<name>A0A6J7WCP0_9CAUD</name>
<protein>
    <submittedName>
        <fullName evidence="1">Uncharacterized protein</fullName>
    </submittedName>
</protein>
<reference evidence="1" key="1">
    <citation type="submission" date="2020-05" db="EMBL/GenBank/DDBJ databases">
        <authorList>
            <person name="Chiriac C."/>
            <person name="Salcher M."/>
            <person name="Ghai R."/>
            <person name="Kavagutti S V."/>
        </authorList>
    </citation>
    <scope>NUCLEOTIDE SEQUENCE</scope>
</reference>